<dbReference type="EMBL" id="PP856723">
    <property type="protein sequence ID" value="XCH40755.1"/>
    <property type="molecule type" value="Genomic_DNA"/>
</dbReference>
<gene>
    <name evidence="1" type="ORF">GCAXZXLR_CDS0072</name>
</gene>
<name>A0AAU8GJ62_9CAUD</name>
<organism evidence="1">
    <name type="scientific">Salmonella phage vB_SEnST11_KE24</name>
    <dbReference type="NCBI Taxonomy" id="3161175"/>
    <lineage>
        <taxon>Viruses</taxon>
        <taxon>Duplodnaviria</taxon>
        <taxon>Heunggongvirae</taxon>
        <taxon>Uroviricota</taxon>
        <taxon>Caudoviricetes</taxon>
        <taxon>Rosemountvirus</taxon>
    </lineage>
</organism>
<evidence type="ECO:0000313" key="1">
    <source>
        <dbReference type="EMBL" id="XCH40755.1"/>
    </source>
</evidence>
<sequence>MIEIIHNKRERNMYSAKCEDGTYTVYRDGEVIKVLPNAFKFEQFMTVLWENQEISREDIIDLMNPLMGYHPIREFDSRPTWYKLEDGKVWEQAWDKFEGGYGHWTVYVDGDDAQRYWDAIKNCATRDVTDPEYDESKFEVK</sequence>
<protein>
    <submittedName>
        <fullName evidence="1">Uncharacterized protein</fullName>
    </submittedName>
</protein>
<proteinExistence type="predicted"/>
<reference evidence="1" key="1">
    <citation type="submission" date="2024-05" db="EMBL/GenBank/DDBJ databases">
        <authorList>
            <person name="Mugo M.M."/>
            <person name="Musyoki A.M."/>
            <person name="Makumi A.M."/>
            <person name="Mutai I."/>
            <person name="Drechsel O."/>
            <person name="Kering K.K."/>
            <person name="Muturi P."/>
            <person name="Mbae C.K."/>
            <person name="Kariuki S.M."/>
        </authorList>
    </citation>
    <scope>NUCLEOTIDE SEQUENCE</scope>
</reference>
<accession>A0AAU8GJ62</accession>